<keyword evidence="1" id="KW-0175">Coiled coil</keyword>
<keyword evidence="2" id="KW-1133">Transmembrane helix</keyword>
<gene>
    <name evidence="3" type="ORF">NCTC12264_01288</name>
</gene>
<name>A0A381EJ50_CAMUP</name>
<proteinExistence type="predicted"/>
<evidence type="ECO:0000313" key="4">
    <source>
        <dbReference type="Proteomes" id="UP000254161"/>
    </source>
</evidence>
<keyword evidence="2" id="KW-0812">Transmembrane</keyword>
<reference evidence="3 4" key="1">
    <citation type="submission" date="2018-06" db="EMBL/GenBank/DDBJ databases">
        <authorList>
            <consortium name="Pathogen Informatics"/>
            <person name="Doyle S."/>
        </authorList>
    </citation>
    <scope>NUCLEOTIDE SEQUENCE [LARGE SCALE GENOMIC DNA]</scope>
    <source>
        <strain evidence="3 4">NCTC12264</strain>
    </source>
</reference>
<dbReference type="RefSeq" id="WP_115630392.1">
    <property type="nucleotide sequence ID" value="NZ_UFUZ01000001.1"/>
</dbReference>
<protein>
    <submittedName>
        <fullName evidence="3">Uncharacterized protein</fullName>
    </submittedName>
</protein>
<evidence type="ECO:0000256" key="1">
    <source>
        <dbReference type="SAM" id="Coils"/>
    </source>
</evidence>
<dbReference type="AlphaFoldDB" id="A0A381EJ50"/>
<evidence type="ECO:0000256" key="2">
    <source>
        <dbReference type="SAM" id="Phobius"/>
    </source>
</evidence>
<feature type="coiled-coil region" evidence="1">
    <location>
        <begin position="37"/>
        <end position="117"/>
    </location>
</feature>
<keyword evidence="2" id="KW-0472">Membrane</keyword>
<dbReference type="EMBL" id="UFUZ01000001">
    <property type="protein sequence ID" value="SUX27044.1"/>
    <property type="molecule type" value="Genomic_DNA"/>
</dbReference>
<dbReference type="Proteomes" id="UP000254161">
    <property type="component" value="Unassembled WGS sequence"/>
</dbReference>
<sequence>MSESAITSASVLGSLSGAGLLGLMVLSLAGVVIHLYKKQSEIMGEKQERQLKNLEDIKQNLKENSAIQKVTLDTYKENNKVMMDFIREHCKNTNDELKRANDKLDKIDDDLDALKEVGAWFKDLNNVKK</sequence>
<organism evidence="3 4">
    <name type="scientific">Campylobacter upsaliensis</name>
    <dbReference type="NCBI Taxonomy" id="28080"/>
    <lineage>
        <taxon>Bacteria</taxon>
        <taxon>Pseudomonadati</taxon>
        <taxon>Campylobacterota</taxon>
        <taxon>Epsilonproteobacteria</taxon>
        <taxon>Campylobacterales</taxon>
        <taxon>Campylobacteraceae</taxon>
        <taxon>Campylobacter</taxon>
    </lineage>
</organism>
<feature type="transmembrane region" description="Helical" evidence="2">
    <location>
        <begin position="12"/>
        <end position="36"/>
    </location>
</feature>
<accession>A0A381EJ50</accession>
<evidence type="ECO:0000313" key="3">
    <source>
        <dbReference type="EMBL" id="SUX27044.1"/>
    </source>
</evidence>